<keyword evidence="4" id="KW-0067">ATP-binding</keyword>
<dbReference type="Gene3D" id="1.20.120.1080">
    <property type="match status" value="1"/>
</dbReference>
<dbReference type="AlphaFoldDB" id="A0A7Y0LCY4"/>
<dbReference type="FunFam" id="3.40.50.300:FF:002125">
    <property type="entry name" value="ATP-dependent helicase HrpB"/>
    <property type="match status" value="1"/>
</dbReference>
<feature type="domain" description="Helicase C-terminal" evidence="6">
    <location>
        <begin position="205"/>
        <end position="375"/>
    </location>
</feature>
<evidence type="ECO:0000259" key="5">
    <source>
        <dbReference type="PROSITE" id="PS51192"/>
    </source>
</evidence>
<proteinExistence type="predicted"/>
<dbReference type="Pfam" id="PF00271">
    <property type="entry name" value="Helicase_C"/>
    <property type="match status" value="1"/>
</dbReference>
<dbReference type="InterPro" id="IPR013689">
    <property type="entry name" value="RNA_helicase_ATP-dep_HrpB_C"/>
</dbReference>
<dbReference type="Pfam" id="PF08482">
    <property type="entry name" value="HrpB_C"/>
    <property type="match status" value="1"/>
</dbReference>
<dbReference type="PANTHER" id="PTHR43519:SF1">
    <property type="entry name" value="ATP-DEPENDENT RNA HELICASE HRPB"/>
    <property type="match status" value="1"/>
</dbReference>
<dbReference type="CDD" id="cd18791">
    <property type="entry name" value="SF2_C_RHA"/>
    <property type="match status" value="1"/>
</dbReference>
<dbReference type="GO" id="GO:0016787">
    <property type="term" value="F:hydrolase activity"/>
    <property type="evidence" value="ECO:0007669"/>
    <property type="project" value="UniProtKB-KW"/>
</dbReference>
<gene>
    <name evidence="7" type="primary">hrpB</name>
    <name evidence="7" type="ORF">HII17_09720</name>
</gene>
<dbReference type="SMART" id="SM00847">
    <property type="entry name" value="HA2"/>
    <property type="match status" value="1"/>
</dbReference>
<reference evidence="7 8" key="1">
    <citation type="submission" date="2020-04" db="EMBL/GenBank/DDBJ databases">
        <title>Thalassotalea sp. M1531, isolated from the surface of marine red alga.</title>
        <authorList>
            <person name="Pang L."/>
            <person name="Lu D.-C."/>
        </authorList>
    </citation>
    <scope>NUCLEOTIDE SEQUENCE [LARGE SCALE GENOMIC DNA]</scope>
    <source>
        <strain evidence="7 8">M1531</strain>
    </source>
</reference>
<dbReference type="SMART" id="SM00490">
    <property type="entry name" value="HELICc"/>
    <property type="match status" value="1"/>
</dbReference>
<dbReference type="CDD" id="cd17990">
    <property type="entry name" value="DEXHc_HrpB"/>
    <property type="match status" value="1"/>
</dbReference>
<evidence type="ECO:0000256" key="3">
    <source>
        <dbReference type="ARBA" id="ARBA00022806"/>
    </source>
</evidence>
<keyword evidence="3 7" id="KW-0347">Helicase</keyword>
<dbReference type="PANTHER" id="PTHR43519">
    <property type="entry name" value="ATP-DEPENDENT RNA HELICASE HRPB"/>
    <property type="match status" value="1"/>
</dbReference>
<name>A0A7Y0LCY4_9GAMM</name>
<dbReference type="GO" id="GO:0004386">
    <property type="term" value="F:helicase activity"/>
    <property type="evidence" value="ECO:0007669"/>
    <property type="project" value="UniProtKB-KW"/>
</dbReference>
<dbReference type="Proteomes" id="UP000568664">
    <property type="component" value="Unassembled WGS sequence"/>
</dbReference>
<dbReference type="PIRSF" id="PIRSF005496">
    <property type="entry name" value="ATP_hel_hrpB"/>
    <property type="match status" value="1"/>
</dbReference>
<dbReference type="GO" id="GO:0005524">
    <property type="term" value="F:ATP binding"/>
    <property type="evidence" value="ECO:0007669"/>
    <property type="project" value="UniProtKB-KW"/>
</dbReference>
<dbReference type="EMBL" id="JABBXH010000003">
    <property type="protein sequence ID" value="NMP31842.1"/>
    <property type="molecule type" value="Genomic_DNA"/>
</dbReference>
<dbReference type="GO" id="GO:0003676">
    <property type="term" value="F:nucleic acid binding"/>
    <property type="evidence" value="ECO:0007669"/>
    <property type="project" value="InterPro"/>
</dbReference>
<dbReference type="SMART" id="SM00487">
    <property type="entry name" value="DEXDc"/>
    <property type="match status" value="1"/>
</dbReference>
<organism evidence="7 8">
    <name type="scientific">Thalassotalea algicola</name>
    <dbReference type="NCBI Taxonomy" id="2716224"/>
    <lineage>
        <taxon>Bacteria</taxon>
        <taxon>Pseudomonadati</taxon>
        <taxon>Pseudomonadota</taxon>
        <taxon>Gammaproteobacteria</taxon>
        <taxon>Alteromonadales</taxon>
        <taxon>Colwelliaceae</taxon>
        <taxon>Thalassotalea</taxon>
    </lineage>
</organism>
<dbReference type="InterPro" id="IPR010225">
    <property type="entry name" value="HrpB"/>
</dbReference>
<protein>
    <submittedName>
        <fullName evidence="7">ATP-dependent helicase HrpB</fullName>
    </submittedName>
</protein>
<sequence>MREIALLPINQIKTSFLTAIEQSNLVILTAPPGAGKSTVLPLWLLDTEFANQKIYLLQPRRVAAKNIACYLAQQLGEEVGQTIGYRLRNDSRVSANTIIEVITEGILTQLIQNDPELADANLILFDEFHERSVQADLAFALARDCQLGLREDLRLVLMSATLSNEELSTKFPEAEFIVSEGRSFPVECHYQSVPTNKFWREHALSVIKKDAFIHSGSCLVFLPGVADIKFLIERLECFLPDDLLLAPLYGELPISEQQKAMKPINGARKLVLATNIAETSLTIEGITLVIDAGFEKAAIYDSQTLTNQLIQKPISKASAIQRAGRAGRLSAGQCIRLYSEEDFQRRPEQAISDILQTDLLPVLIEAARWGVTKLSDLPFLELPNAVKEQLAWQELQQLRIVNTDNKLTAHGQTVAQLSCHPRYGNMLVSAQRIGQQFEDPNLVNLACLLAALLEERDVFSPSVAKNNADITTRISFIENQLHSKANLSGKLGRIIKQAKNLAQQLAVSWQSSFSYSHCGVLLALAFPERIAANRHQQGAFIAFNGKGLNLASEDTLNDAELLVAASTIKLKDKQLISLAAPVTLAELEAWDIVSTTVCEQLNYDEQRDKINASEQRKLGAIVLSEKPTTQTLDEQQIATMWCEQITRKGISWLSLSDSQSQLLARINWLALHQPELGFNQADEPWLLANLERWFSPYVGDIRKKSKLISLEFEMMFKSMLDFNQQQQLARCAPLYFSGPTGRKCPIRYTNEHSPIVSLPMQEVYGEANTPQVGDKERGNGVNLTLELLSPAGRPIQVTQDLAGFWQGSYNAVQKEMKGRYPKHFWPDDPANAQATRKTKKYM</sequence>
<keyword evidence="1" id="KW-0547">Nucleotide-binding</keyword>
<dbReference type="Pfam" id="PF00270">
    <property type="entry name" value="DEAD"/>
    <property type="match status" value="1"/>
</dbReference>
<dbReference type="InterPro" id="IPR049614">
    <property type="entry name" value="HrpB_DEXH"/>
</dbReference>
<evidence type="ECO:0000256" key="4">
    <source>
        <dbReference type="ARBA" id="ARBA00022840"/>
    </source>
</evidence>
<dbReference type="NCBIfam" id="TIGR01970">
    <property type="entry name" value="DEAH_box_HrpB"/>
    <property type="match status" value="1"/>
</dbReference>
<accession>A0A7Y0LCY4</accession>
<dbReference type="InterPro" id="IPR014001">
    <property type="entry name" value="Helicase_ATP-bd"/>
</dbReference>
<dbReference type="InterPro" id="IPR011545">
    <property type="entry name" value="DEAD/DEAH_box_helicase_dom"/>
</dbReference>
<keyword evidence="2" id="KW-0378">Hydrolase</keyword>
<feature type="domain" description="Helicase ATP-binding" evidence="5">
    <location>
        <begin position="17"/>
        <end position="180"/>
    </location>
</feature>
<keyword evidence="8" id="KW-1185">Reference proteome</keyword>
<dbReference type="PROSITE" id="PS51194">
    <property type="entry name" value="HELICASE_CTER"/>
    <property type="match status" value="1"/>
</dbReference>
<dbReference type="InterPro" id="IPR001650">
    <property type="entry name" value="Helicase_C-like"/>
</dbReference>
<dbReference type="SUPFAM" id="SSF52540">
    <property type="entry name" value="P-loop containing nucleoside triphosphate hydrolases"/>
    <property type="match status" value="1"/>
</dbReference>
<dbReference type="InterPro" id="IPR007502">
    <property type="entry name" value="Helicase-assoc_dom"/>
</dbReference>
<evidence type="ECO:0000256" key="2">
    <source>
        <dbReference type="ARBA" id="ARBA00022801"/>
    </source>
</evidence>
<evidence type="ECO:0000256" key="1">
    <source>
        <dbReference type="ARBA" id="ARBA00022741"/>
    </source>
</evidence>
<dbReference type="InterPro" id="IPR027417">
    <property type="entry name" value="P-loop_NTPase"/>
</dbReference>
<dbReference type="Gene3D" id="3.40.50.300">
    <property type="entry name" value="P-loop containing nucleotide triphosphate hydrolases"/>
    <property type="match status" value="2"/>
</dbReference>
<evidence type="ECO:0000313" key="8">
    <source>
        <dbReference type="Proteomes" id="UP000568664"/>
    </source>
</evidence>
<dbReference type="PROSITE" id="PS51192">
    <property type="entry name" value="HELICASE_ATP_BIND_1"/>
    <property type="match status" value="1"/>
</dbReference>
<comment type="caution">
    <text evidence="7">The sequence shown here is derived from an EMBL/GenBank/DDBJ whole genome shotgun (WGS) entry which is preliminary data.</text>
</comment>
<evidence type="ECO:0000313" key="7">
    <source>
        <dbReference type="EMBL" id="NMP31842.1"/>
    </source>
</evidence>
<evidence type="ECO:0000259" key="6">
    <source>
        <dbReference type="PROSITE" id="PS51194"/>
    </source>
</evidence>